<accession>A0A1R3JD85</accession>
<keyword evidence="3" id="KW-1185">Reference proteome</keyword>
<gene>
    <name evidence="2" type="ORF">CCACVL1_06757</name>
</gene>
<dbReference type="AlphaFoldDB" id="A0A1R3JD85"/>
<dbReference type="InterPro" id="IPR054722">
    <property type="entry name" value="PolX-like_BBD"/>
</dbReference>
<dbReference type="Gene3D" id="4.10.60.10">
    <property type="entry name" value="Zinc finger, CCHC-type"/>
    <property type="match status" value="1"/>
</dbReference>
<comment type="caution">
    <text evidence="2">The sequence shown here is derived from an EMBL/GenBank/DDBJ whole genome shotgun (WGS) entry which is preliminary data.</text>
</comment>
<proteinExistence type="predicted"/>
<evidence type="ECO:0000313" key="2">
    <source>
        <dbReference type="EMBL" id="OMO92766.1"/>
    </source>
</evidence>
<organism evidence="2 3">
    <name type="scientific">Corchorus capsularis</name>
    <name type="common">Jute</name>
    <dbReference type="NCBI Taxonomy" id="210143"/>
    <lineage>
        <taxon>Eukaryota</taxon>
        <taxon>Viridiplantae</taxon>
        <taxon>Streptophyta</taxon>
        <taxon>Embryophyta</taxon>
        <taxon>Tracheophyta</taxon>
        <taxon>Spermatophyta</taxon>
        <taxon>Magnoliopsida</taxon>
        <taxon>eudicotyledons</taxon>
        <taxon>Gunneridae</taxon>
        <taxon>Pentapetalae</taxon>
        <taxon>rosids</taxon>
        <taxon>malvids</taxon>
        <taxon>Malvales</taxon>
        <taxon>Malvaceae</taxon>
        <taxon>Grewioideae</taxon>
        <taxon>Apeibeae</taxon>
        <taxon>Corchorus</taxon>
    </lineage>
</organism>
<dbReference type="Pfam" id="PF22936">
    <property type="entry name" value="Pol_BBD"/>
    <property type="match status" value="1"/>
</dbReference>
<sequence>MTESSRSALKFEIEKFTGTNSFQMWQSTVTDVLVQQGLGDALEADKPSAMNDNRWRDIQRKARESFGLKMKVGTSLRAHINEFNRLVTQLASVDEVMKEVDKAVLLINSLTDRYDPVTRALMVGRKTLSLQDATSAIFEYDRLKETEKKDEENGALTVERGRTPLSIEERQPLKHHSIGGVRPTTRESYASGFLRLNLESRLESLDLRKVEKSEERVQNELTLLGIPTVKNIDRSSYLCNSRSSGRFNERGRSSSRPRVDMSSNECYYCHEMGHIKAYCKKLMEDLGDFMKSKEKNKGGVNVAAAADSEEYSDEETVVLMVQEEKKDTRDMWVFDSACSEHICIKKEWFLKLEKCDKHVYMANNGEEKIEGIGSVKFRLHDGSVKMFGNVRYVPKFTRNLISLGKLDSLGYGYSCRGGGLKITKGSMIVTKGVKNSKNLYEFIGSTIRGD</sequence>
<protein>
    <recommendedName>
        <fullName evidence="1">Retrovirus-related Pol polyprotein from transposon TNT 1-94-like beta-barrel domain-containing protein</fullName>
    </recommendedName>
</protein>
<evidence type="ECO:0000259" key="1">
    <source>
        <dbReference type="Pfam" id="PF22936"/>
    </source>
</evidence>
<dbReference type="OrthoDB" id="10675180at2759"/>
<dbReference type="InterPro" id="IPR036875">
    <property type="entry name" value="Znf_CCHC_sf"/>
</dbReference>
<reference evidence="2 3" key="1">
    <citation type="submission" date="2013-09" db="EMBL/GenBank/DDBJ databases">
        <title>Corchorus capsularis genome sequencing.</title>
        <authorList>
            <person name="Alam M."/>
            <person name="Haque M.S."/>
            <person name="Islam M.S."/>
            <person name="Emdad E.M."/>
            <person name="Islam M.M."/>
            <person name="Ahmed B."/>
            <person name="Halim A."/>
            <person name="Hossen Q.M.M."/>
            <person name="Hossain M.Z."/>
            <person name="Ahmed R."/>
            <person name="Khan M.M."/>
            <person name="Islam R."/>
            <person name="Rashid M.M."/>
            <person name="Khan S.A."/>
            <person name="Rahman M.S."/>
            <person name="Alam M."/>
        </authorList>
    </citation>
    <scope>NUCLEOTIDE SEQUENCE [LARGE SCALE GENOMIC DNA]</scope>
    <source>
        <strain evidence="3">cv. CVL-1</strain>
        <tissue evidence="2">Whole seedling</tissue>
    </source>
</reference>
<dbReference type="GO" id="GO:0003676">
    <property type="term" value="F:nucleic acid binding"/>
    <property type="evidence" value="ECO:0007669"/>
    <property type="project" value="InterPro"/>
</dbReference>
<dbReference type="EMBL" id="AWWV01008150">
    <property type="protein sequence ID" value="OMO92766.1"/>
    <property type="molecule type" value="Genomic_DNA"/>
</dbReference>
<name>A0A1R3JD85_COCAP</name>
<dbReference type="PANTHER" id="PTHR47592">
    <property type="entry name" value="PBF68 PROTEIN"/>
    <property type="match status" value="1"/>
</dbReference>
<dbReference type="SUPFAM" id="SSF57756">
    <property type="entry name" value="Retrovirus zinc finger-like domains"/>
    <property type="match status" value="1"/>
</dbReference>
<dbReference type="Proteomes" id="UP000188268">
    <property type="component" value="Unassembled WGS sequence"/>
</dbReference>
<dbReference type="Pfam" id="PF14223">
    <property type="entry name" value="Retrotran_gag_2"/>
    <property type="match status" value="1"/>
</dbReference>
<dbReference type="GO" id="GO:0008270">
    <property type="term" value="F:zinc ion binding"/>
    <property type="evidence" value="ECO:0007669"/>
    <property type="project" value="InterPro"/>
</dbReference>
<dbReference type="Gramene" id="OMO92766">
    <property type="protein sequence ID" value="OMO92766"/>
    <property type="gene ID" value="CCACVL1_06757"/>
</dbReference>
<feature type="domain" description="Retrovirus-related Pol polyprotein from transposon TNT 1-94-like beta-barrel" evidence="1">
    <location>
        <begin position="332"/>
        <end position="411"/>
    </location>
</feature>
<evidence type="ECO:0000313" key="3">
    <source>
        <dbReference type="Proteomes" id="UP000188268"/>
    </source>
</evidence>
<dbReference type="OMA" id="RAHINEF"/>